<evidence type="ECO:0000313" key="2">
    <source>
        <dbReference type="Proteomes" id="UP001283361"/>
    </source>
</evidence>
<proteinExistence type="predicted"/>
<reference evidence="1" key="1">
    <citation type="journal article" date="2023" name="G3 (Bethesda)">
        <title>A reference genome for the long-term kleptoplast-retaining sea slug Elysia crispata morphotype clarki.</title>
        <authorList>
            <person name="Eastman K.E."/>
            <person name="Pendleton A.L."/>
            <person name="Shaikh M.A."/>
            <person name="Suttiyut T."/>
            <person name="Ogas R."/>
            <person name="Tomko P."/>
            <person name="Gavelis G."/>
            <person name="Widhalm J.R."/>
            <person name="Wisecaver J.H."/>
        </authorList>
    </citation>
    <scope>NUCLEOTIDE SEQUENCE</scope>
    <source>
        <strain evidence="1">ECLA1</strain>
    </source>
</reference>
<gene>
    <name evidence="1" type="ORF">RRG08_017186</name>
</gene>
<evidence type="ECO:0000313" key="1">
    <source>
        <dbReference type="EMBL" id="KAK3798271.1"/>
    </source>
</evidence>
<dbReference type="AlphaFoldDB" id="A0AAE1E8K7"/>
<keyword evidence="2" id="KW-1185">Reference proteome</keyword>
<protein>
    <submittedName>
        <fullName evidence="1">Uncharacterized protein</fullName>
    </submittedName>
</protein>
<name>A0AAE1E8K7_9GAST</name>
<comment type="caution">
    <text evidence="1">The sequence shown here is derived from an EMBL/GenBank/DDBJ whole genome shotgun (WGS) entry which is preliminary data.</text>
</comment>
<organism evidence="1 2">
    <name type="scientific">Elysia crispata</name>
    <name type="common">lettuce slug</name>
    <dbReference type="NCBI Taxonomy" id="231223"/>
    <lineage>
        <taxon>Eukaryota</taxon>
        <taxon>Metazoa</taxon>
        <taxon>Spiralia</taxon>
        <taxon>Lophotrochozoa</taxon>
        <taxon>Mollusca</taxon>
        <taxon>Gastropoda</taxon>
        <taxon>Heterobranchia</taxon>
        <taxon>Euthyneura</taxon>
        <taxon>Panpulmonata</taxon>
        <taxon>Sacoglossa</taxon>
        <taxon>Placobranchoidea</taxon>
        <taxon>Plakobranchidae</taxon>
        <taxon>Elysia</taxon>
    </lineage>
</organism>
<sequence>MESGGKRTTLMLKSGEIAWDHPKVRIRRHYFGVGHGKSLCDSVGGTIKNCASRAVARLPSRVPKIL</sequence>
<dbReference type="EMBL" id="JAWDGP010000700">
    <property type="protein sequence ID" value="KAK3798271.1"/>
    <property type="molecule type" value="Genomic_DNA"/>
</dbReference>
<accession>A0AAE1E8K7</accession>
<dbReference type="Proteomes" id="UP001283361">
    <property type="component" value="Unassembled WGS sequence"/>
</dbReference>